<feature type="transmembrane region" description="Helical" evidence="1">
    <location>
        <begin position="179"/>
        <end position="207"/>
    </location>
</feature>
<feature type="transmembrane region" description="Helical" evidence="1">
    <location>
        <begin position="213"/>
        <end position="234"/>
    </location>
</feature>
<evidence type="ECO:0000256" key="1">
    <source>
        <dbReference type="SAM" id="Phobius"/>
    </source>
</evidence>
<feature type="transmembrane region" description="Helical" evidence="1">
    <location>
        <begin position="51"/>
        <end position="70"/>
    </location>
</feature>
<dbReference type="RefSeq" id="WP_105059667.1">
    <property type="nucleotide sequence ID" value="NZ_MSCJ01000001.1"/>
</dbReference>
<accession>A0A2S7VWK8</accession>
<feature type="transmembrane region" description="Helical" evidence="1">
    <location>
        <begin position="150"/>
        <end position="167"/>
    </location>
</feature>
<keyword evidence="1" id="KW-1133">Transmembrane helix</keyword>
<evidence type="ECO:0000313" key="3">
    <source>
        <dbReference type="Proteomes" id="UP000238730"/>
    </source>
</evidence>
<dbReference type="OrthoDB" id="6636027at2"/>
<feature type="transmembrane region" description="Helical" evidence="1">
    <location>
        <begin position="82"/>
        <end position="101"/>
    </location>
</feature>
<dbReference type="AlphaFoldDB" id="A0A2S7VWK8"/>
<feature type="transmembrane region" description="Helical" evidence="1">
    <location>
        <begin position="348"/>
        <end position="366"/>
    </location>
</feature>
<keyword evidence="1" id="KW-0812">Transmembrane</keyword>
<dbReference type="EMBL" id="MSCJ01000001">
    <property type="protein sequence ID" value="PQJ66265.1"/>
    <property type="molecule type" value="Genomic_DNA"/>
</dbReference>
<proteinExistence type="predicted"/>
<feature type="transmembrane region" description="Helical" evidence="1">
    <location>
        <begin position="113"/>
        <end position="130"/>
    </location>
</feature>
<dbReference type="Proteomes" id="UP000238730">
    <property type="component" value="Unassembled WGS sequence"/>
</dbReference>
<organism evidence="2 3">
    <name type="scientific">Photobacterium angustum</name>
    <dbReference type="NCBI Taxonomy" id="661"/>
    <lineage>
        <taxon>Bacteria</taxon>
        <taxon>Pseudomonadati</taxon>
        <taxon>Pseudomonadota</taxon>
        <taxon>Gammaproteobacteria</taxon>
        <taxon>Vibrionales</taxon>
        <taxon>Vibrionaceae</taxon>
        <taxon>Photobacterium</taxon>
    </lineage>
</organism>
<gene>
    <name evidence="2" type="ORF">BTO08_01945</name>
</gene>
<name>A0A2S7VWK8_PHOAN</name>
<keyword evidence="1" id="KW-0472">Membrane</keyword>
<comment type="caution">
    <text evidence="2">The sequence shown here is derived from an EMBL/GenBank/DDBJ whole genome shotgun (WGS) entry which is preliminary data.</text>
</comment>
<feature type="transmembrane region" description="Helical" evidence="1">
    <location>
        <begin position="292"/>
        <end position="317"/>
    </location>
</feature>
<feature type="transmembrane region" description="Helical" evidence="1">
    <location>
        <begin position="12"/>
        <end position="42"/>
    </location>
</feature>
<evidence type="ECO:0000313" key="2">
    <source>
        <dbReference type="EMBL" id="PQJ66265.1"/>
    </source>
</evidence>
<feature type="transmembrane region" description="Helical" evidence="1">
    <location>
        <begin position="324"/>
        <end position="342"/>
    </location>
</feature>
<protein>
    <submittedName>
        <fullName evidence="2">Uncharacterized protein</fullName>
    </submittedName>
</protein>
<reference evidence="2 3" key="1">
    <citation type="submission" date="2016-12" db="EMBL/GenBank/DDBJ databases">
        <title>Diversity of luminous bacteria.</title>
        <authorList>
            <person name="Yoshizawa S."/>
            <person name="Kogure K."/>
        </authorList>
    </citation>
    <scope>NUCLEOTIDE SEQUENCE [LARGE SCALE GENOMIC DNA]</scope>
    <source>
        <strain evidence="2 3">LC1-200</strain>
    </source>
</reference>
<sequence>MIEKKFYDRTLSLIILFAIFSISFRLYALTILLSLLSIVFIFKKFKYNRRFITSIFFVFLFFIFYLFFGINNGVLTDSIDKFILKQMLFISSGFLFFLLPAFRDNEFKILEKFLILSLIYYYSIVIYSYYNGFVGYNDIYNPFINEEINSPLIALLGTLSAISLVDINQMKGKNKLFNIVLIVSILYLSGIYLGSRASLFLILIYITLRFSKLVIYSISIVLPILLIVYLTSNINFGDVLDVGGFASRGLQSSRFGMYTYGFSHMWDFPFGGLKVLSHTYSGSWFHNMFLDIIRVAGFTTMFYWVFILLSTTVIIVYNKLYKGIKTFGLLFIIYILALSQDLAFDGQYNIMCIVFFIIGYNVYNLVTIKEHD</sequence>